<evidence type="ECO:0000313" key="5">
    <source>
        <dbReference type="EMBL" id="KAA8996627.1"/>
    </source>
</evidence>
<dbReference type="InterPro" id="IPR041617">
    <property type="entry name" value="TPR_MalT"/>
</dbReference>
<protein>
    <submittedName>
        <fullName evidence="5">AAA family ATPase</fullName>
    </submittedName>
</protein>
<accession>A0A5J5FV15</accession>
<dbReference type="InterPro" id="IPR059106">
    <property type="entry name" value="WHD_MalT"/>
</dbReference>
<evidence type="ECO:0000256" key="2">
    <source>
        <dbReference type="ARBA" id="ARBA00023125"/>
    </source>
</evidence>
<sequence>MDRLLPTDYRFAASYSYKENPFHVTRRLPLILTKFTPPRSPGKLLARDRLLRRLDEAASGSLTLLSAAAGCGKTTLLAQWYRHRHQRGDAIAWLSLEEYDNDPAQFIRYFLAALAPLCADWRETFRPWIEEALPPDFSLLLVELINHLHHSTQPLYLILDDYQNISHPAIHEGMNWLLKHAPAALHLVIGSRFRPPLALSRLQVQDQVMEINDADLFFTLEEAGDYLRSFSGKQTGAQEIQRLMALTEGWVAGLKIAALSPDWQRDPERFLSQMRAGAQAMGRYLEEVIFAPLPHDVFDFLLHTAILHRLTPSLCNAVTRREDGAHMLDWIQQHNLFITELDEDGVWFRYHPLMREALLRRLQQREQQAINALHERAGSWFAGQRLWAEAVRHALAAGKTGARHAEASAQSLAEEGDIDTLVRWMRVLPATPDPSRIDLQLNLAWALAHRFRFNDARQLLDAIERMTGAHPEALSRALWVKLRVVRAICEAFAENIALSVAIVEPLFDEIPCGDIWVDGLVCNILSYCRLVDSRPEQALSLQRRLPERKVAQRNLFVEVYRAFVIAQGYLRQGNLAEAERRAARALRYAERHTGVNSSSGATLAPILAEIAWERGDDERVDALLSLRLEMIDSFCPPEGLCRCYIVLARQADLRRQPAEAARLLAHAGQLAQSRGWSRARAPLLAEGIRLRLAHDDTGGADALLDELTQLARDNQPQTYEGALNSISLALRLSRNHRRLARGEAAAAAESFGQLAAELEQRGERLSAVRINVLQAVALWRAQEADRAAEVLRAALQHAARQQLQSSLLAAGPDLLLLLSHLQKRLSPHGELATTAARFYQQALAIFGPPPQDEVRAGDASRSLTEREQQTLRLIADGYSNKGIARSLGISAETVKWHLKQLYEKLQVSGRIQAVNRARGWHLLDTSPPFNGGGARD</sequence>
<dbReference type="InterPro" id="IPR011990">
    <property type="entry name" value="TPR-like_helical_dom_sf"/>
</dbReference>
<dbReference type="PRINTS" id="PR00038">
    <property type="entry name" value="HTHLUXR"/>
</dbReference>
<dbReference type="Proteomes" id="UP000335415">
    <property type="component" value="Unassembled WGS sequence"/>
</dbReference>
<dbReference type="InterPro" id="IPR016032">
    <property type="entry name" value="Sig_transdc_resp-reg_C-effctor"/>
</dbReference>
<dbReference type="Pfam" id="PF13191">
    <property type="entry name" value="AAA_16"/>
    <property type="match status" value="1"/>
</dbReference>
<evidence type="ECO:0000256" key="3">
    <source>
        <dbReference type="ARBA" id="ARBA00023163"/>
    </source>
</evidence>
<evidence type="ECO:0000313" key="6">
    <source>
        <dbReference type="Proteomes" id="UP000335415"/>
    </source>
</evidence>
<evidence type="ECO:0000256" key="1">
    <source>
        <dbReference type="ARBA" id="ARBA00023015"/>
    </source>
</evidence>
<dbReference type="InterPro" id="IPR036388">
    <property type="entry name" value="WH-like_DNA-bd_sf"/>
</dbReference>
<name>A0A5J5FV15_9GAMM</name>
<keyword evidence="3" id="KW-0804">Transcription</keyword>
<dbReference type="GO" id="GO:0003677">
    <property type="term" value="F:DNA binding"/>
    <property type="evidence" value="ECO:0007669"/>
    <property type="project" value="UniProtKB-KW"/>
</dbReference>
<dbReference type="InterPro" id="IPR027417">
    <property type="entry name" value="P-loop_NTPase"/>
</dbReference>
<dbReference type="AlphaFoldDB" id="A0A5J5FV15"/>
<keyword evidence="2" id="KW-0238">DNA-binding</keyword>
<dbReference type="SMART" id="SM00421">
    <property type="entry name" value="HTH_LUXR"/>
    <property type="match status" value="1"/>
</dbReference>
<dbReference type="Pfam" id="PF17874">
    <property type="entry name" value="TPR_MalT"/>
    <property type="match status" value="1"/>
</dbReference>
<dbReference type="Gene3D" id="1.10.10.10">
    <property type="entry name" value="Winged helix-like DNA-binding domain superfamily/Winged helix DNA-binding domain"/>
    <property type="match status" value="1"/>
</dbReference>
<dbReference type="EMBL" id="VYKJ01000013">
    <property type="protein sequence ID" value="KAA8996627.1"/>
    <property type="molecule type" value="Genomic_DNA"/>
</dbReference>
<dbReference type="InterPro" id="IPR041664">
    <property type="entry name" value="AAA_16"/>
</dbReference>
<dbReference type="OrthoDB" id="9796655at2"/>
<dbReference type="PANTHER" id="PTHR44688">
    <property type="entry name" value="DNA-BINDING TRANSCRIPTIONAL ACTIVATOR DEVR_DOSR"/>
    <property type="match status" value="1"/>
</dbReference>
<dbReference type="InterPro" id="IPR000792">
    <property type="entry name" value="Tscrpt_reg_LuxR_C"/>
</dbReference>
<reference evidence="5 6" key="1">
    <citation type="submission" date="2019-09" db="EMBL/GenBank/DDBJ databases">
        <authorList>
            <person name="Li Y."/>
        </authorList>
    </citation>
    <scope>NUCLEOTIDE SEQUENCE [LARGE SCALE GENOMIC DNA]</scope>
    <source>
        <strain evidence="5 6">L3-3HA</strain>
    </source>
</reference>
<dbReference type="Pfam" id="PF25873">
    <property type="entry name" value="WHD_MalT"/>
    <property type="match status" value="1"/>
</dbReference>
<dbReference type="GO" id="GO:0006355">
    <property type="term" value="P:regulation of DNA-templated transcription"/>
    <property type="evidence" value="ECO:0007669"/>
    <property type="project" value="InterPro"/>
</dbReference>
<organism evidence="5 6">
    <name type="scientific">Affinibrenneria salicis</name>
    <dbReference type="NCBI Taxonomy" id="2590031"/>
    <lineage>
        <taxon>Bacteria</taxon>
        <taxon>Pseudomonadati</taxon>
        <taxon>Pseudomonadota</taxon>
        <taxon>Gammaproteobacteria</taxon>
        <taxon>Enterobacterales</taxon>
        <taxon>Pectobacteriaceae</taxon>
        <taxon>Affinibrenneria</taxon>
    </lineage>
</organism>
<dbReference type="PANTHER" id="PTHR44688:SF16">
    <property type="entry name" value="DNA-BINDING TRANSCRIPTIONAL ACTIVATOR DEVR_DOSR"/>
    <property type="match status" value="1"/>
</dbReference>
<keyword evidence="6" id="KW-1185">Reference proteome</keyword>
<dbReference type="SUPFAM" id="SSF46894">
    <property type="entry name" value="C-terminal effector domain of the bipartite response regulators"/>
    <property type="match status" value="1"/>
</dbReference>
<comment type="caution">
    <text evidence="5">The sequence shown here is derived from an EMBL/GenBank/DDBJ whole genome shotgun (WGS) entry which is preliminary data.</text>
</comment>
<keyword evidence="1" id="KW-0805">Transcription regulation</keyword>
<dbReference type="Pfam" id="PF00196">
    <property type="entry name" value="GerE"/>
    <property type="match status" value="1"/>
</dbReference>
<dbReference type="SUPFAM" id="SSF52540">
    <property type="entry name" value="P-loop containing nucleoside triphosphate hydrolases"/>
    <property type="match status" value="1"/>
</dbReference>
<dbReference type="RefSeq" id="WP_150436871.1">
    <property type="nucleotide sequence ID" value="NZ_VYKJ01000013.1"/>
</dbReference>
<dbReference type="Gene3D" id="3.40.50.300">
    <property type="entry name" value="P-loop containing nucleotide triphosphate hydrolases"/>
    <property type="match status" value="1"/>
</dbReference>
<dbReference type="CDD" id="cd06170">
    <property type="entry name" value="LuxR_C_like"/>
    <property type="match status" value="1"/>
</dbReference>
<proteinExistence type="predicted"/>
<dbReference type="PROSITE" id="PS50043">
    <property type="entry name" value="HTH_LUXR_2"/>
    <property type="match status" value="1"/>
</dbReference>
<evidence type="ECO:0000259" key="4">
    <source>
        <dbReference type="PROSITE" id="PS50043"/>
    </source>
</evidence>
<gene>
    <name evidence="5" type="ORF">FJU30_20680</name>
</gene>
<dbReference type="Gene3D" id="1.25.40.10">
    <property type="entry name" value="Tetratricopeptide repeat domain"/>
    <property type="match status" value="1"/>
</dbReference>
<feature type="domain" description="HTH luxR-type" evidence="4">
    <location>
        <begin position="856"/>
        <end position="921"/>
    </location>
</feature>